<keyword evidence="8" id="KW-0902">Two-component regulatory system</keyword>
<keyword evidence="10" id="KW-0732">Signal</keyword>
<evidence type="ECO:0000256" key="9">
    <source>
        <dbReference type="SAM" id="Phobius"/>
    </source>
</evidence>
<evidence type="ECO:0000256" key="10">
    <source>
        <dbReference type="SAM" id="SignalP"/>
    </source>
</evidence>
<dbReference type="PANTHER" id="PTHR44936">
    <property type="entry name" value="SENSOR PROTEIN CREC"/>
    <property type="match status" value="1"/>
</dbReference>
<keyword evidence="9" id="KW-1133">Transmembrane helix</keyword>
<feature type="transmembrane region" description="Helical" evidence="9">
    <location>
        <begin position="252"/>
        <end position="273"/>
    </location>
</feature>
<dbReference type="InterPro" id="IPR003661">
    <property type="entry name" value="HisK_dim/P_dom"/>
</dbReference>
<dbReference type="Gene3D" id="3.30.565.10">
    <property type="entry name" value="Histidine kinase-like ATPase, C-terminal domain"/>
    <property type="match status" value="1"/>
</dbReference>
<dbReference type="SMART" id="SM00388">
    <property type="entry name" value="HisKA"/>
    <property type="match status" value="1"/>
</dbReference>
<keyword evidence="9" id="KW-0472">Membrane</keyword>
<evidence type="ECO:0000256" key="3">
    <source>
        <dbReference type="ARBA" id="ARBA00012438"/>
    </source>
</evidence>
<dbReference type="AlphaFoldDB" id="B6ERS1"/>
<dbReference type="SMART" id="SM00387">
    <property type="entry name" value="HATPase_c"/>
    <property type="match status" value="1"/>
</dbReference>
<dbReference type="KEGG" id="vsa:VSAL_II0651"/>
<keyword evidence="13" id="KW-1185">Reference proteome</keyword>
<evidence type="ECO:0000256" key="5">
    <source>
        <dbReference type="ARBA" id="ARBA00022553"/>
    </source>
</evidence>
<keyword evidence="9" id="KW-0812">Transmembrane</keyword>
<comment type="subcellular location">
    <subcellularLocation>
        <location evidence="2">Cell membrane</location>
        <topology evidence="2">Multi-pass membrane protein</topology>
    </subcellularLocation>
</comment>
<name>B6ERS1_ALISL</name>
<dbReference type="InterPro" id="IPR036890">
    <property type="entry name" value="HATPase_C_sf"/>
</dbReference>
<evidence type="ECO:0000256" key="4">
    <source>
        <dbReference type="ARBA" id="ARBA00022475"/>
    </source>
</evidence>
<keyword evidence="7 12" id="KW-0418">Kinase</keyword>
<dbReference type="InterPro" id="IPR005467">
    <property type="entry name" value="His_kinase_dom"/>
</dbReference>
<accession>B6ERS1</accession>
<dbReference type="Proteomes" id="UP000001730">
    <property type="component" value="Chromosome 2"/>
</dbReference>
<dbReference type="InterPro" id="IPR036097">
    <property type="entry name" value="HisK_dim/P_sf"/>
</dbReference>
<comment type="catalytic activity">
    <reaction evidence="1">
        <text>ATP + protein L-histidine = ADP + protein N-phospho-L-histidine.</text>
        <dbReference type="EC" id="2.7.13.3"/>
    </reaction>
</comment>
<dbReference type="SUPFAM" id="SSF55874">
    <property type="entry name" value="ATPase domain of HSP90 chaperone/DNA topoisomerase II/histidine kinase"/>
    <property type="match status" value="1"/>
</dbReference>
<dbReference type="EC" id="2.7.13.3" evidence="3"/>
<dbReference type="Pfam" id="PF00512">
    <property type="entry name" value="HisKA"/>
    <property type="match status" value="1"/>
</dbReference>
<dbReference type="InterPro" id="IPR021821">
    <property type="entry name" value="VxrA_SD"/>
</dbReference>
<proteinExistence type="predicted"/>
<dbReference type="Pfam" id="PF11884">
    <property type="entry name" value="DUF3404"/>
    <property type="match status" value="1"/>
</dbReference>
<evidence type="ECO:0000256" key="8">
    <source>
        <dbReference type="ARBA" id="ARBA00023012"/>
    </source>
</evidence>
<dbReference type="GO" id="GO:0000155">
    <property type="term" value="F:phosphorelay sensor kinase activity"/>
    <property type="evidence" value="ECO:0007669"/>
    <property type="project" value="InterPro"/>
</dbReference>
<dbReference type="InterPro" id="IPR049705">
    <property type="entry name" value="VxrA-like"/>
</dbReference>
<sequence>MLTTISRGFTVLYQRLFIFILMMISFSSNAASLANKIDSFKKEFKKKDAVEIYDIRLIQKEYPTVLLSPDTLLPQTASYPFKYIKQLYNSANKCSGPWPVSPLVGEPLVLVRALCQGIKLPTSWFARSGMIHPGGGSYAYRYAQMYPSRKDSLAKFMHIKERVVAPKGTLLHHLQTMDDNAIRAIISGSDTIIADGLLWIRKGSRYYLYPMKLKEQNLNKFDLEMALFQQDSNCYVRNGNVCWTEKSDSQTLSYVVLCLVFINLCLAIGWGISQWNSKRRDMKSRMLVLQILTHELRTPIASLALTVEGFRRQFESLPESLYDEFRRLCEDSRRLRQLAEASKDYLQSDDKGFSTEWIPSVEEWLGYRCEEYREAVTFKINYDASVKVNIYWLGNCIDNLISNAHKYGVPPVILNVTMEPKKLRIEVIDSGSLTKANWKELKTPFVSKAGLGLGLTIVESMIKRMGGSMTLQGPPTTFILEIPCETNNPTC</sequence>
<dbReference type="CDD" id="cd00082">
    <property type="entry name" value="HisKA"/>
    <property type="match status" value="1"/>
</dbReference>
<evidence type="ECO:0000259" key="11">
    <source>
        <dbReference type="PROSITE" id="PS50109"/>
    </source>
</evidence>
<dbReference type="InterPro" id="IPR003594">
    <property type="entry name" value="HATPase_dom"/>
</dbReference>
<gene>
    <name evidence="12" type="ordered locus">VSAL_II0651</name>
</gene>
<evidence type="ECO:0000256" key="6">
    <source>
        <dbReference type="ARBA" id="ARBA00022679"/>
    </source>
</evidence>
<feature type="domain" description="Histidine kinase" evidence="11">
    <location>
        <begin position="291"/>
        <end position="486"/>
    </location>
</feature>
<feature type="chain" id="PRO_5002842545" description="histidine kinase" evidence="10">
    <location>
        <begin position="31"/>
        <end position="491"/>
    </location>
</feature>
<keyword evidence="4" id="KW-1003">Cell membrane</keyword>
<evidence type="ECO:0000313" key="12">
    <source>
        <dbReference type="EMBL" id="CAQ81405.1"/>
    </source>
</evidence>
<feature type="signal peptide" evidence="10">
    <location>
        <begin position="1"/>
        <end position="30"/>
    </location>
</feature>
<dbReference type="NCBIfam" id="NF041841">
    <property type="entry name" value="his_kin_VxrA"/>
    <property type="match status" value="1"/>
</dbReference>
<dbReference type="HOGENOM" id="CLU_043538_0_0_6"/>
<keyword evidence="6" id="KW-0808">Transferase</keyword>
<dbReference type="GO" id="GO:0005886">
    <property type="term" value="C:plasma membrane"/>
    <property type="evidence" value="ECO:0007669"/>
    <property type="project" value="UniProtKB-SubCell"/>
</dbReference>
<keyword evidence="5" id="KW-0597">Phosphoprotein</keyword>
<dbReference type="PROSITE" id="PS50109">
    <property type="entry name" value="HIS_KIN"/>
    <property type="match status" value="1"/>
</dbReference>
<evidence type="ECO:0000313" key="13">
    <source>
        <dbReference type="Proteomes" id="UP000001730"/>
    </source>
</evidence>
<dbReference type="InterPro" id="IPR050980">
    <property type="entry name" value="2C_sensor_his_kinase"/>
</dbReference>
<reference evidence="12 13" key="1">
    <citation type="journal article" date="2008" name="BMC Genomics">
        <title>The genome sequence of the fish pathogen Aliivibrio salmonicida strain LFI1238 shows extensive evidence of gene decay.</title>
        <authorList>
            <person name="Hjerde E."/>
            <person name="Lorentzen M.S."/>
            <person name="Holden M.T."/>
            <person name="Seeger K."/>
            <person name="Paulsen S."/>
            <person name="Bason N."/>
            <person name="Churcher C."/>
            <person name="Harris D."/>
            <person name="Norbertczak H."/>
            <person name="Quail M.A."/>
            <person name="Sanders S."/>
            <person name="Thurston S."/>
            <person name="Parkhill J."/>
            <person name="Willassen N.P."/>
            <person name="Thomson N.R."/>
        </authorList>
    </citation>
    <scope>NUCLEOTIDE SEQUENCE [LARGE SCALE GENOMIC DNA]</scope>
    <source>
        <strain evidence="12 13">LFI1238</strain>
    </source>
</reference>
<protein>
    <recommendedName>
        <fullName evidence="3">histidine kinase</fullName>
        <ecNumber evidence="3">2.7.13.3</ecNumber>
    </recommendedName>
</protein>
<evidence type="ECO:0000256" key="7">
    <source>
        <dbReference type="ARBA" id="ARBA00022777"/>
    </source>
</evidence>
<dbReference type="PANTHER" id="PTHR44936:SF9">
    <property type="entry name" value="SENSOR PROTEIN CREC"/>
    <property type="match status" value="1"/>
</dbReference>
<evidence type="ECO:0000256" key="1">
    <source>
        <dbReference type="ARBA" id="ARBA00000085"/>
    </source>
</evidence>
<dbReference type="SUPFAM" id="SSF47384">
    <property type="entry name" value="Homodimeric domain of signal transducing histidine kinase"/>
    <property type="match status" value="1"/>
</dbReference>
<dbReference type="Pfam" id="PF02518">
    <property type="entry name" value="HATPase_c"/>
    <property type="match status" value="1"/>
</dbReference>
<dbReference type="eggNOG" id="COG0642">
    <property type="taxonomic scope" value="Bacteria"/>
</dbReference>
<dbReference type="EMBL" id="FM178380">
    <property type="protein sequence ID" value="CAQ81405.1"/>
    <property type="molecule type" value="Genomic_DNA"/>
</dbReference>
<evidence type="ECO:0000256" key="2">
    <source>
        <dbReference type="ARBA" id="ARBA00004651"/>
    </source>
</evidence>
<organism evidence="12 13">
    <name type="scientific">Aliivibrio salmonicida (strain LFI1238)</name>
    <name type="common">Vibrio salmonicida (strain LFI1238)</name>
    <dbReference type="NCBI Taxonomy" id="316275"/>
    <lineage>
        <taxon>Bacteria</taxon>
        <taxon>Pseudomonadati</taxon>
        <taxon>Pseudomonadota</taxon>
        <taxon>Gammaproteobacteria</taxon>
        <taxon>Vibrionales</taxon>
        <taxon>Vibrionaceae</taxon>
        <taxon>Aliivibrio</taxon>
    </lineage>
</organism>